<sequence length="123" mass="13474">MSLAGKRLLIVEDEYFIASDLKRALEAEQVTVVGPVGSVADALRLIDHDGVDIAMLDVNLGTAMCFPVAERLRELGVPFMFLTGYDDWALPDVFRDVPLLPKPFVVGDVLAAVRRLSDSETVQ</sequence>
<accession>A0A147I559</accession>
<evidence type="ECO:0000313" key="4">
    <source>
        <dbReference type="Proteomes" id="UP000074310"/>
    </source>
</evidence>
<dbReference type="InterPro" id="IPR011006">
    <property type="entry name" value="CheY-like_superfamily"/>
</dbReference>
<dbReference type="SMART" id="SM00448">
    <property type="entry name" value="REC"/>
    <property type="match status" value="1"/>
</dbReference>
<dbReference type="SUPFAM" id="SSF52172">
    <property type="entry name" value="CheY-like"/>
    <property type="match status" value="1"/>
</dbReference>
<evidence type="ECO:0000313" key="3">
    <source>
        <dbReference type="EMBL" id="KTT73758.1"/>
    </source>
</evidence>
<dbReference type="EMBL" id="LDTB01000016">
    <property type="protein sequence ID" value="KTT73758.1"/>
    <property type="molecule type" value="Genomic_DNA"/>
</dbReference>
<feature type="modified residue" description="4-aspartylphosphate" evidence="1">
    <location>
        <position position="57"/>
    </location>
</feature>
<dbReference type="PROSITE" id="PS50110">
    <property type="entry name" value="RESPONSE_REGULATORY"/>
    <property type="match status" value="1"/>
</dbReference>
<dbReference type="InterPro" id="IPR001789">
    <property type="entry name" value="Sig_transdc_resp-reg_receiver"/>
</dbReference>
<keyword evidence="4" id="KW-1185">Reference proteome</keyword>
<keyword evidence="1" id="KW-0597">Phosphoprotein</keyword>
<organism evidence="3 4">
    <name type="scientific">Sphingomonas endophytica</name>
    <dbReference type="NCBI Taxonomy" id="869719"/>
    <lineage>
        <taxon>Bacteria</taxon>
        <taxon>Pseudomonadati</taxon>
        <taxon>Pseudomonadota</taxon>
        <taxon>Alphaproteobacteria</taxon>
        <taxon>Sphingomonadales</taxon>
        <taxon>Sphingomonadaceae</taxon>
        <taxon>Sphingomonas</taxon>
    </lineage>
</organism>
<dbReference type="PATRIC" id="fig|869719.3.peg.879"/>
<dbReference type="Proteomes" id="UP000074310">
    <property type="component" value="Unassembled WGS sequence"/>
</dbReference>
<gene>
    <name evidence="3" type="ORF">NS334_06875</name>
</gene>
<protein>
    <recommendedName>
        <fullName evidence="2">Response regulatory domain-containing protein</fullName>
    </recommendedName>
</protein>
<comment type="caution">
    <text evidence="3">The sequence shown here is derived from an EMBL/GenBank/DDBJ whole genome shotgun (WGS) entry which is preliminary data.</text>
</comment>
<dbReference type="Pfam" id="PF00072">
    <property type="entry name" value="Response_reg"/>
    <property type="match status" value="1"/>
</dbReference>
<dbReference type="Gene3D" id="3.40.50.2300">
    <property type="match status" value="1"/>
</dbReference>
<dbReference type="GO" id="GO:0000160">
    <property type="term" value="P:phosphorelay signal transduction system"/>
    <property type="evidence" value="ECO:0007669"/>
    <property type="project" value="InterPro"/>
</dbReference>
<name>A0A147I559_9SPHN</name>
<feature type="domain" description="Response regulatory" evidence="2">
    <location>
        <begin position="7"/>
        <end position="117"/>
    </location>
</feature>
<evidence type="ECO:0000259" key="2">
    <source>
        <dbReference type="PROSITE" id="PS50110"/>
    </source>
</evidence>
<proteinExistence type="predicted"/>
<evidence type="ECO:0000256" key="1">
    <source>
        <dbReference type="PROSITE-ProRule" id="PRU00169"/>
    </source>
</evidence>
<reference evidence="3 4" key="1">
    <citation type="journal article" date="2016" name="Front. Microbiol.">
        <title>Genomic Resource of Rice Seed Associated Bacteria.</title>
        <authorList>
            <person name="Midha S."/>
            <person name="Bansal K."/>
            <person name="Sharma S."/>
            <person name="Kumar N."/>
            <person name="Patil P.P."/>
            <person name="Chaudhry V."/>
            <person name="Patil P.B."/>
        </authorList>
    </citation>
    <scope>NUCLEOTIDE SEQUENCE [LARGE SCALE GENOMIC DNA]</scope>
    <source>
        <strain evidence="3 4">NS334</strain>
    </source>
</reference>
<dbReference type="AlphaFoldDB" id="A0A147I559"/>